<proteinExistence type="predicted"/>
<reference evidence="1" key="1">
    <citation type="submission" date="2022-12" db="EMBL/GenBank/DDBJ databases">
        <authorList>
            <person name="Bing R.G."/>
            <person name="Willard D.J."/>
            <person name="Manesh M.J.H."/>
            <person name="Laemthong T."/>
            <person name="Crosby J.R."/>
            <person name="Kelly R.M."/>
        </authorList>
    </citation>
    <scope>NUCLEOTIDE SEQUENCE</scope>
    <source>
        <strain evidence="1">DSM 8990</strain>
    </source>
</reference>
<gene>
    <name evidence="1" type="ORF">OTK00_001493</name>
</gene>
<dbReference type="RefSeq" id="WP_045169709.1">
    <property type="nucleotide sequence ID" value="NZ_CP113865.1"/>
</dbReference>
<keyword evidence="2" id="KW-1185">Reference proteome</keyword>
<protein>
    <submittedName>
        <fullName evidence="1">Uncharacterized protein</fullName>
    </submittedName>
</protein>
<evidence type="ECO:0000313" key="2">
    <source>
        <dbReference type="Proteomes" id="UP001164909"/>
    </source>
</evidence>
<evidence type="ECO:0000313" key="1">
    <source>
        <dbReference type="EMBL" id="WAM33032.1"/>
    </source>
</evidence>
<organism evidence="1 2">
    <name type="scientific">Caldicellulosiruptor morganii</name>
    <dbReference type="NCBI Taxonomy" id="1387555"/>
    <lineage>
        <taxon>Bacteria</taxon>
        <taxon>Bacillati</taxon>
        <taxon>Bacillota</taxon>
        <taxon>Bacillota incertae sedis</taxon>
        <taxon>Caldicellulosiruptorales</taxon>
        <taxon>Caldicellulosiruptoraceae</taxon>
        <taxon>Caldicellulosiruptor</taxon>
    </lineage>
</organism>
<accession>A0ABY7BMC5</accession>
<dbReference type="EMBL" id="CP113865">
    <property type="protein sequence ID" value="WAM33032.1"/>
    <property type="molecule type" value="Genomic_DNA"/>
</dbReference>
<name>A0ABY7BMC5_9FIRM</name>
<sequence>MEALYNVKLLYPTDKPVSPGIISVEIYKPQKGKLPIYIKGLDENDPKNYIPNIAKIIQEELLTRINIDLATQTEVYIVEGDGKYKVYFNKSFDDFRIEKE</sequence>
<dbReference type="Proteomes" id="UP001164909">
    <property type="component" value="Chromosome"/>
</dbReference>